<keyword evidence="15" id="KW-1185">Reference proteome</keyword>
<dbReference type="RefSeq" id="XP_026194269.1">
    <property type="nucleotide sequence ID" value="XM_026338484.1"/>
</dbReference>
<keyword evidence="6" id="KW-0597">Phosphoprotein</keyword>
<dbReference type="SUPFAM" id="SSF55957">
    <property type="entry name" value="Phosphoglucomutase, C-terminal domain"/>
    <property type="match status" value="1"/>
</dbReference>
<dbReference type="PRINTS" id="PR00509">
    <property type="entry name" value="PGMPMM"/>
</dbReference>
<dbReference type="CDD" id="cd05799">
    <property type="entry name" value="PGM2"/>
    <property type="match status" value="1"/>
</dbReference>
<evidence type="ECO:0000256" key="5">
    <source>
        <dbReference type="ARBA" id="ARBA00022526"/>
    </source>
</evidence>
<evidence type="ECO:0000256" key="8">
    <source>
        <dbReference type="ARBA" id="ARBA00022842"/>
    </source>
</evidence>
<dbReference type="AlphaFoldDB" id="A0A6P6S374"/>
<keyword evidence="8" id="KW-0460">Magnesium</keyword>
<sequence>MDSEDSCCLARLADGELREKALLWLSCDKNPRTLEEAKHLLAEKSECELKELFCRKLKFGTAGLRAPMGAGYSRLNDLTIQQASQGFCVYLLNRHGQMECRDRGIVVARDNRHNSEQFANLAAATFLSRGFRVYLFGQPVHTPLVSFALLHLKCVAGIMVTASHNPKEYNGYKVYDSNGVQIIPPVDAHVAQAIDQNQMLWPEVEEFFNRETRLCRSFPGDADLLQDPRESIVEAYMSAVSRDLCMRRKETAQSNLKVVYTPLHGVGLPFATELLARFGFSKGLLPVEAQCDMDPNFSTVPFPNPEEKGALDLALQKATEADANIIIANDPDADRFACAEKCHGSWHQFTGDEVGIILAAYLADTRAAQETAKQKMLFVTSMVSSKMLKAFAEANGCAFEETPTGLKWMGNKAAELEASRGLLPVLVYEEALGYAACPLVRDKDGVSAAAVLVELACLLYAKGSTLSSYLASLRARYGYFITNNGYKLAQPPQQQKALAWLYNGGQYHPTFGSFRVESVRNIAMGTDSATPDGRCLFSKEAGDMITLRFHNGAVVSLRPSGTEPKLKWYAEICSTEGDAEARKNELEELVQEVVKALPFDA</sequence>
<keyword evidence="5" id="KW-0313">Glucose metabolism</keyword>
<keyword evidence="10" id="KW-0119">Carbohydrate metabolism</keyword>
<dbReference type="Pfam" id="PF02879">
    <property type="entry name" value="PGM_PMM_II"/>
    <property type="match status" value="1"/>
</dbReference>
<dbReference type="PANTHER" id="PTHR45745:SF1">
    <property type="entry name" value="PHOSPHOGLUCOMUTASE 2B-RELATED"/>
    <property type="match status" value="1"/>
</dbReference>
<gene>
    <name evidence="16" type="primary">LOC34619781</name>
</gene>
<accession>A0A6P6S374</accession>
<reference evidence="16" key="1">
    <citation type="submission" date="2025-08" db="UniProtKB">
        <authorList>
            <consortium name="RefSeq"/>
        </authorList>
    </citation>
    <scope>IDENTIFICATION</scope>
</reference>
<dbReference type="InterPro" id="IPR036900">
    <property type="entry name" value="A-D-PHexomutase_C_sf"/>
</dbReference>
<dbReference type="Gene3D" id="3.40.120.10">
    <property type="entry name" value="Alpha-D-Glucose-1,6-Bisphosphate, subunit A, domain 3"/>
    <property type="match status" value="3"/>
</dbReference>
<dbReference type="Pfam" id="PF02878">
    <property type="entry name" value="PGM_PMM_I"/>
    <property type="match status" value="1"/>
</dbReference>
<dbReference type="FunFam" id="3.40.120.10:FF:000035">
    <property type="entry name" value="Pgm3p"/>
    <property type="match status" value="1"/>
</dbReference>
<evidence type="ECO:0000256" key="9">
    <source>
        <dbReference type="ARBA" id="ARBA00023235"/>
    </source>
</evidence>
<evidence type="ECO:0000259" key="13">
    <source>
        <dbReference type="Pfam" id="PF02879"/>
    </source>
</evidence>
<organism evidence="15 16">
    <name type="scientific">Cyclospora cayetanensis</name>
    <dbReference type="NCBI Taxonomy" id="88456"/>
    <lineage>
        <taxon>Eukaryota</taxon>
        <taxon>Sar</taxon>
        <taxon>Alveolata</taxon>
        <taxon>Apicomplexa</taxon>
        <taxon>Conoidasida</taxon>
        <taxon>Coccidia</taxon>
        <taxon>Eucoccidiorida</taxon>
        <taxon>Eimeriorina</taxon>
        <taxon>Eimeriidae</taxon>
        <taxon>Cyclospora</taxon>
    </lineage>
</organism>
<evidence type="ECO:0000259" key="12">
    <source>
        <dbReference type="Pfam" id="PF02878"/>
    </source>
</evidence>
<dbReference type="PANTHER" id="PTHR45745">
    <property type="entry name" value="PHOSPHOMANNOMUTASE 45A"/>
    <property type="match status" value="1"/>
</dbReference>
<dbReference type="OrthoDB" id="409777at2759"/>
<evidence type="ECO:0000256" key="4">
    <source>
        <dbReference type="ARBA" id="ARBA00022490"/>
    </source>
</evidence>
<name>A0A6P6S374_9EIME</name>
<keyword evidence="7" id="KW-0479">Metal-binding</keyword>
<comment type="subcellular location">
    <subcellularLocation>
        <location evidence="2">Cytoplasm</location>
    </subcellularLocation>
</comment>
<evidence type="ECO:0000256" key="10">
    <source>
        <dbReference type="ARBA" id="ARBA00023277"/>
    </source>
</evidence>
<dbReference type="InterPro" id="IPR005844">
    <property type="entry name" value="A-D-PHexomutase_a/b/a-I"/>
</dbReference>
<dbReference type="Gene3D" id="3.30.310.50">
    <property type="entry name" value="Alpha-D-phosphohexomutase, C-terminal domain"/>
    <property type="match status" value="1"/>
</dbReference>
<evidence type="ECO:0000259" key="11">
    <source>
        <dbReference type="Pfam" id="PF00408"/>
    </source>
</evidence>
<evidence type="ECO:0000256" key="2">
    <source>
        <dbReference type="ARBA" id="ARBA00004496"/>
    </source>
</evidence>
<feature type="domain" description="Alpha-D-phosphohexomutase alpha/beta/alpha" evidence="13">
    <location>
        <begin position="235"/>
        <end position="341"/>
    </location>
</feature>
<comment type="cofactor">
    <cofactor evidence="1">
        <name>Mg(2+)</name>
        <dbReference type="ChEBI" id="CHEBI:18420"/>
    </cofactor>
</comment>
<evidence type="ECO:0000313" key="15">
    <source>
        <dbReference type="Proteomes" id="UP000515125"/>
    </source>
</evidence>
<dbReference type="GO" id="GO:0005634">
    <property type="term" value="C:nucleus"/>
    <property type="evidence" value="ECO:0007669"/>
    <property type="project" value="TreeGrafter"/>
</dbReference>
<keyword evidence="9" id="KW-0413">Isomerase</keyword>
<dbReference type="InterPro" id="IPR005845">
    <property type="entry name" value="A-D-PHexomutase_a/b/a-II"/>
</dbReference>
<dbReference type="InterPro" id="IPR005843">
    <property type="entry name" value="A-D-PHexomutase_C"/>
</dbReference>
<dbReference type="InterPro" id="IPR005841">
    <property type="entry name" value="Alpha-D-phosphohexomutase_SF"/>
</dbReference>
<dbReference type="GeneID" id="34619781"/>
<proteinExistence type="inferred from homology"/>
<dbReference type="GO" id="GO:0006166">
    <property type="term" value="P:purine ribonucleoside salvage"/>
    <property type="evidence" value="ECO:0007669"/>
    <property type="project" value="TreeGrafter"/>
</dbReference>
<dbReference type="PROSITE" id="PS00710">
    <property type="entry name" value="PGM_PMM"/>
    <property type="match status" value="1"/>
</dbReference>
<dbReference type="InterPro" id="IPR016066">
    <property type="entry name" value="A-D-PHexomutase_CS"/>
</dbReference>
<dbReference type="GO" id="GO:0000287">
    <property type="term" value="F:magnesium ion binding"/>
    <property type="evidence" value="ECO:0007669"/>
    <property type="project" value="InterPro"/>
</dbReference>
<feature type="domain" description="Alpha-D-phosphohexomutase alpha/beta/alpha" evidence="12">
    <location>
        <begin position="57"/>
        <end position="198"/>
    </location>
</feature>
<dbReference type="SUPFAM" id="SSF53738">
    <property type="entry name" value="Phosphoglucomutase, first 3 domains"/>
    <property type="match status" value="3"/>
</dbReference>
<evidence type="ECO:0000313" key="16">
    <source>
        <dbReference type="RefSeq" id="XP_026194269.1"/>
    </source>
</evidence>
<dbReference type="InterPro" id="IPR005846">
    <property type="entry name" value="A-D-PHexomutase_a/b/a-III"/>
</dbReference>
<evidence type="ECO:0000256" key="1">
    <source>
        <dbReference type="ARBA" id="ARBA00001946"/>
    </source>
</evidence>
<keyword evidence="4" id="KW-0963">Cytoplasm</keyword>
<protein>
    <submittedName>
        <fullName evidence="16">Phosphoglucomutase-2</fullName>
    </submittedName>
</protein>
<dbReference type="InterPro" id="IPR016055">
    <property type="entry name" value="A-D-PHexomutase_a/b/a-I/II/III"/>
</dbReference>
<feature type="domain" description="Alpha-D-phosphohexomutase alpha/beta/alpha" evidence="14">
    <location>
        <begin position="351"/>
        <end position="476"/>
    </location>
</feature>
<evidence type="ECO:0000256" key="7">
    <source>
        <dbReference type="ARBA" id="ARBA00022723"/>
    </source>
</evidence>
<dbReference type="GO" id="GO:0006006">
    <property type="term" value="P:glucose metabolic process"/>
    <property type="evidence" value="ECO:0007669"/>
    <property type="project" value="UniProtKB-KW"/>
</dbReference>
<evidence type="ECO:0000259" key="14">
    <source>
        <dbReference type="Pfam" id="PF02880"/>
    </source>
</evidence>
<feature type="domain" description="Alpha-D-phosphohexomutase C-terminal" evidence="11">
    <location>
        <begin position="549"/>
        <end position="581"/>
    </location>
</feature>
<dbReference type="Pfam" id="PF00408">
    <property type="entry name" value="PGM_PMM_IV"/>
    <property type="match status" value="1"/>
</dbReference>
<dbReference type="Proteomes" id="UP000515125">
    <property type="component" value="Unplaced"/>
</dbReference>
<dbReference type="GO" id="GO:0008973">
    <property type="term" value="F:phosphopentomutase activity"/>
    <property type="evidence" value="ECO:0007669"/>
    <property type="project" value="TreeGrafter"/>
</dbReference>
<dbReference type="Pfam" id="PF02880">
    <property type="entry name" value="PGM_PMM_III"/>
    <property type="match status" value="1"/>
</dbReference>
<comment type="similarity">
    <text evidence="3">Belongs to the phosphohexose mutase family.</text>
</comment>
<dbReference type="GO" id="GO:0005737">
    <property type="term" value="C:cytoplasm"/>
    <property type="evidence" value="ECO:0007669"/>
    <property type="project" value="UniProtKB-SubCell"/>
</dbReference>
<evidence type="ECO:0000256" key="6">
    <source>
        <dbReference type="ARBA" id="ARBA00022553"/>
    </source>
</evidence>
<evidence type="ECO:0000256" key="3">
    <source>
        <dbReference type="ARBA" id="ARBA00010231"/>
    </source>
</evidence>